<reference evidence="1" key="1">
    <citation type="submission" date="2020-04" db="EMBL/GenBank/DDBJ databases">
        <authorList>
            <person name="Chiriac C."/>
            <person name="Salcher M."/>
            <person name="Ghai R."/>
            <person name="Kavagutti S V."/>
        </authorList>
    </citation>
    <scope>NUCLEOTIDE SEQUENCE</scope>
</reference>
<protein>
    <submittedName>
        <fullName evidence="1">Uncharacterized protein</fullName>
    </submittedName>
</protein>
<accession>A0A6J5MKS8</accession>
<dbReference type="EMBL" id="LR796465">
    <property type="protein sequence ID" value="CAB4146631.1"/>
    <property type="molecule type" value="Genomic_DNA"/>
</dbReference>
<sequence>MTFTSFLDNIYLNIKKNAQPKTILDAELFPKKTNILTEEKKISNKKDIKKKSKVKIKYRFVSSKEAKFAKEIGYSSKNQSPKQISDTLKLIPGILAMDIHDTKWTRELLYYSYSHIIDATIVVINGKRVLKHKFSNFSEYAHLTYKSLKEKVDNLIKKLKRNEYVSIGNHQKDYERYAKDFELRLTYSKILRKCNFENSSFSKEKLPQGLVNEKLSFEHNSITIFEKINLFFQKYFNPDRKKKYEYYKFYKDL</sequence>
<name>A0A6J5MKS8_9CAUD</name>
<organism evidence="1">
    <name type="scientific">uncultured Caudovirales phage</name>
    <dbReference type="NCBI Taxonomy" id="2100421"/>
    <lineage>
        <taxon>Viruses</taxon>
        <taxon>Duplodnaviria</taxon>
        <taxon>Heunggongvirae</taxon>
        <taxon>Uroviricota</taxon>
        <taxon>Caudoviricetes</taxon>
        <taxon>Peduoviridae</taxon>
        <taxon>Maltschvirus</taxon>
        <taxon>Maltschvirus maltsch</taxon>
    </lineage>
</organism>
<evidence type="ECO:0000313" key="1">
    <source>
        <dbReference type="EMBL" id="CAB4146631.1"/>
    </source>
</evidence>
<feature type="non-terminal residue" evidence="1">
    <location>
        <position position="253"/>
    </location>
</feature>
<gene>
    <name evidence="1" type="ORF">UFOVP495_40</name>
</gene>
<proteinExistence type="predicted"/>